<dbReference type="GO" id="GO:0030248">
    <property type="term" value="F:cellulose binding"/>
    <property type="evidence" value="ECO:0007669"/>
    <property type="project" value="UniProtKB-UniRule"/>
</dbReference>
<name>A0A8H3I525_9LECA</name>
<feature type="chain" id="PRO_5034626041" description="AA9 family lytic polysaccharide monooxygenase" evidence="3">
    <location>
        <begin position="23"/>
        <end position="416"/>
    </location>
</feature>
<dbReference type="GO" id="GO:0030245">
    <property type="term" value="P:cellulose catabolic process"/>
    <property type="evidence" value="ECO:0007669"/>
    <property type="project" value="UniProtKB-UniRule"/>
</dbReference>
<keyword evidence="1" id="KW-0119">Carbohydrate metabolism</keyword>
<evidence type="ECO:0000313" key="5">
    <source>
        <dbReference type="EMBL" id="CAF9915217.1"/>
    </source>
</evidence>
<dbReference type="EC" id="1.14.99.56" evidence="1"/>
<dbReference type="PANTHER" id="PTHR36182">
    <property type="entry name" value="PROTEIN, PUTATIVE (AFU_ORTHOLOGUE AFUA_6G10930)-RELATED"/>
    <property type="match status" value="1"/>
</dbReference>
<evidence type="ECO:0000259" key="4">
    <source>
        <dbReference type="Pfam" id="PF03443"/>
    </source>
</evidence>
<evidence type="ECO:0000256" key="2">
    <source>
        <dbReference type="SAM" id="MobiDB-lite"/>
    </source>
</evidence>
<keyword evidence="1" id="KW-0624">Polysaccharide degradation</keyword>
<evidence type="ECO:0000256" key="3">
    <source>
        <dbReference type="SAM" id="SignalP"/>
    </source>
</evidence>
<sequence length="416" mass="40592">MSSIMSILSFSALALLASTAHGHMIMATPPPYGSPDNSPLNADGSNFPCKATSNSGGTVTNMAIGATQKLSFLGESVHGGGSCQVSLTTDTPATTSSKWMVIHSIEGGCPARNQAGNIGADNSASAPDPDTYDFSIPQGIAPGAYTLAWTWFNKVGNREMYMNCASIKVTGASSKRETSLNETREYAIPELSGRATASFPDMFIANIPATDCTTAEGADVKFPDPGASVELASANKADVLTPPTGPKCGASGSSSNASSDTEASNAGSSGASGAAAASSSPAAAPSMSAAAAAAPAVAASPSVAAAAPSVAASLTAASPASPSSAAASAPAAVDSSSGSSAAPAAASGAASTGSSTGSCTTPGQSICSPDGLQIGTCTTESTVTWIPVAAGTNCVGGYMVAAKGKRSAKFLSGYFF</sequence>
<keyword evidence="3" id="KW-0732">Signal</keyword>
<dbReference type="Proteomes" id="UP000664534">
    <property type="component" value="Unassembled WGS sequence"/>
</dbReference>
<comment type="caution">
    <text evidence="5">The sequence shown here is derived from an EMBL/GenBank/DDBJ whole genome shotgun (WGS) entry which is preliminary data.</text>
</comment>
<feature type="compositionally biased region" description="Low complexity" evidence="2">
    <location>
        <begin position="325"/>
        <end position="358"/>
    </location>
</feature>
<keyword evidence="6" id="KW-1185">Reference proteome</keyword>
<feature type="signal peptide" evidence="3">
    <location>
        <begin position="1"/>
        <end position="22"/>
    </location>
</feature>
<keyword evidence="1" id="KW-0136">Cellulose degradation</keyword>
<feature type="domain" description="Auxiliary Activity family 9 catalytic" evidence="4">
    <location>
        <begin position="36"/>
        <end position="180"/>
    </location>
</feature>
<comment type="function">
    <text evidence="1">Lytic polysaccharide monooxygenase (LMPO) that depolymerizes crystalline and amorphous polysaccharides via the oxidation of scissile alpha- or beta-(1-4)-glycosidic bonds, yielding C1 and/or C4 oxidation products. Catalysis by LPMOs requires the reduction of the active-site copper from Cu(II) to Cu(I) by a reducing agent and H(2)O(2) or O(2) as a cosubstrate.</text>
</comment>
<comment type="subcellular location">
    <subcellularLocation>
        <location evidence="1">Secreted</location>
    </subcellularLocation>
</comment>
<keyword evidence="1" id="KW-1015">Disulfide bond</keyword>
<accession>A0A8H3I525</accession>
<comment type="catalytic activity">
    <reaction evidence="1">
        <text>[(1-&gt;4)-beta-D-glucosyl]n+m + reduced acceptor + O2 = 4-dehydro-beta-D-glucosyl-[(1-&gt;4)-beta-D-glucosyl]n-1 + [(1-&gt;4)-beta-D-glucosyl]m + acceptor + H2O.</text>
        <dbReference type="EC" id="1.14.99.56"/>
    </reaction>
</comment>
<feature type="region of interest" description="Disordered" evidence="2">
    <location>
        <begin position="325"/>
        <end position="362"/>
    </location>
</feature>
<dbReference type="Gene3D" id="2.70.50.70">
    <property type="match status" value="1"/>
</dbReference>
<comment type="domain">
    <text evidence="1">Has a modular structure: an endo-beta-1,4-glucanase catalytic module at the N-terminus, a linker rich in serines and threonines, and a C-terminal carbohydrate-binding module (CBM).</text>
</comment>
<proteinExistence type="predicted"/>
<protein>
    <recommendedName>
        <fullName evidence="1">AA9 family lytic polysaccharide monooxygenase</fullName>
        <ecNumber evidence="1">1.14.99.56</ecNumber>
    </recommendedName>
    <alternativeName>
        <fullName evidence="1">Endo-beta-1,4-glucanase</fullName>
    </alternativeName>
    <alternativeName>
        <fullName evidence="1">Glycosyl hydrolase 61 family protein</fullName>
    </alternativeName>
</protein>
<dbReference type="PANTHER" id="PTHR36182:SF2">
    <property type="entry name" value="LYTIC POLYSACCHARIDE MONOOXYGENASE"/>
    <property type="match status" value="1"/>
</dbReference>
<dbReference type="OrthoDB" id="2342176at2759"/>
<dbReference type="InterPro" id="IPR005103">
    <property type="entry name" value="AA9_LPMO"/>
</dbReference>
<organism evidence="5 6">
    <name type="scientific">Imshaugia aleurites</name>
    <dbReference type="NCBI Taxonomy" id="172621"/>
    <lineage>
        <taxon>Eukaryota</taxon>
        <taxon>Fungi</taxon>
        <taxon>Dikarya</taxon>
        <taxon>Ascomycota</taxon>
        <taxon>Pezizomycotina</taxon>
        <taxon>Lecanoromycetes</taxon>
        <taxon>OSLEUM clade</taxon>
        <taxon>Lecanoromycetidae</taxon>
        <taxon>Lecanorales</taxon>
        <taxon>Lecanorineae</taxon>
        <taxon>Parmeliaceae</taxon>
        <taxon>Imshaugia</taxon>
    </lineage>
</organism>
<gene>
    <name evidence="5" type="ORF">IMSHALPRED_002376</name>
</gene>
<feature type="compositionally biased region" description="Low complexity" evidence="2">
    <location>
        <begin position="249"/>
        <end position="279"/>
    </location>
</feature>
<dbReference type="EMBL" id="CAJPDT010000014">
    <property type="protein sequence ID" value="CAF9915217.1"/>
    <property type="molecule type" value="Genomic_DNA"/>
</dbReference>
<feature type="region of interest" description="Disordered" evidence="2">
    <location>
        <begin position="236"/>
        <end position="279"/>
    </location>
</feature>
<dbReference type="GO" id="GO:0008810">
    <property type="term" value="F:cellulase activity"/>
    <property type="evidence" value="ECO:0007669"/>
    <property type="project" value="UniProtKB-UniRule"/>
</dbReference>
<evidence type="ECO:0000256" key="1">
    <source>
        <dbReference type="RuleBase" id="RU368122"/>
    </source>
</evidence>
<evidence type="ECO:0000313" key="6">
    <source>
        <dbReference type="Proteomes" id="UP000664534"/>
    </source>
</evidence>
<dbReference type="AlphaFoldDB" id="A0A8H3I525"/>
<keyword evidence="1" id="KW-0964">Secreted</keyword>
<dbReference type="Pfam" id="PF03443">
    <property type="entry name" value="AA9"/>
    <property type="match status" value="1"/>
</dbReference>
<dbReference type="GO" id="GO:0005576">
    <property type="term" value="C:extracellular region"/>
    <property type="evidence" value="ECO:0007669"/>
    <property type="project" value="UniProtKB-SubCell"/>
</dbReference>
<reference evidence="5" key="1">
    <citation type="submission" date="2021-03" db="EMBL/GenBank/DDBJ databases">
        <authorList>
            <person name="Tagirdzhanova G."/>
        </authorList>
    </citation>
    <scope>NUCLEOTIDE SEQUENCE</scope>
</reference>